<dbReference type="PANTHER" id="PTHR10742:SF410">
    <property type="entry name" value="LYSINE-SPECIFIC HISTONE DEMETHYLASE 2"/>
    <property type="match status" value="1"/>
</dbReference>
<evidence type="ECO:0000256" key="4">
    <source>
        <dbReference type="ARBA" id="ARBA00017871"/>
    </source>
</evidence>
<dbReference type="Pfam" id="PF01593">
    <property type="entry name" value="Amino_oxidase"/>
    <property type="match status" value="2"/>
</dbReference>
<dbReference type="PRINTS" id="PR00420">
    <property type="entry name" value="RNGMNOXGNASE"/>
</dbReference>
<reference evidence="8 9" key="1">
    <citation type="submission" date="2019-12" db="EMBL/GenBank/DDBJ databases">
        <title>Rhizobium genotypes associated with high levels of biological nitrogen fixation by grain legumes in a temperate-maritime cropping system.</title>
        <authorList>
            <person name="Maluk M."/>
            <person name="Francesc Ferrando Molina F."/>
            <person name="Lopez Del Egido L."/>
            <person name="Lafos M."/>
            <person name="Langarica-Fuentes A."/>
            <person name="Gebre Yohannes G."/>
            <person name="Young M.W."/>
            <person name="Martin P."/>
            <person name="Gantlett R."/>
            <person name="Kenicer G."/>
            <person name="Hawes C."/>
            <person name="Begg G.S."/>
            <person name="Quilliam R.S."/>
            <person name="Squire G.R."/>
            <person name="Poole P.S."/>
            <person name="Young P.W."/>
            <person name="Iannetta P.M."/>
            <person name="James E.K."/>
        </authorList>
    </citation>
    <scope>NUCLEOTIDE SEQUENCE [LARGE SCALE GENOMIC DNA]</scope>
    <source>
        <strain evidence="8 9">JHI54</strain>
    </source>
</reference>
<keyword evidence="5" id="KW-0073">Auxin biosynthesis</keyword>
<evidence type="ECO:0000256" key="1">
    <source>
        <dbReference type="ARBA" id="ARBA00004814"/>
    </source>
</evidence>
<organism evidence="8 9">
    <name type="scientific">Rhizobium leguminosarum</name>
    <dbReference type="NCBI Taxonomy" id="384"/>
    <lineage>
        <taxon>Bacteria</taxon>
        <taxon>Pseudomonadati</taxon>
        <taxon>Pseudomonadota</taxon>
        <taxon>Alphaproteobacteria</taxon>
        <taxon>Hyphomicrobiales</taxon>
        <taxon>Rhizobiaceae</taxon>
        <taxon>Rhizobium/Agrobacterium group</taxon>
        <taxon>Rhizobium</taxon>
    </lineage>
</organism>
<dbReference type="PANTHER" id="PTHR10742">
    <property type="entry name" value="FLAVIN MONOAMINE OXIDASE"/>
    <property type="match status" value="1"/>
</dbReference>
<dbReference type="GO" id="GO:0009851">
    <property type="term" value="P:auxin biosynthetic process"/>
    <property type="evidence" value="ECO:0007669"/>
    <property type="project" value="UniProtKB-KW"/>
</dbReference>
<comment type="similarity">
    <text evidence="2">Belongs to the tryptophan 2-monooxygenase family.</text>
</comment>
<dbReference type="SUPFAM" id="SSF54373">
    <property type="entry name" value="FAD-linked reductases, C-terminal domain"/>
    <property type="match status" value="1"/>
</dbReference>
<comment type="catalytic activity">
    <reaction evidence="6">
        <text>L-tryptophan + O2 = indole-3-acetamide + CO2 + H2O</text>
        <dbReference type="Rhea" id="RHEA:16165"/>
        <dbReference type="ChEBI" id="CHEBI:15377"/>
        <dbReference type="ChEBI" id="CHEBI:15379"/>
        <dbReference type="ChEBI" id="CHEBI:16031"/>
        <dbReference type="ChEBI" id="CHEBI:16526"/>
        <dbReference type="ChEBI" id="CHEBI:57912"/>
        <dbReference type="EC" id="1.13.12.3"/>
    </reaction>
</comment>
<feature type="domain" description="Amine oxidase" evidence="7">
    <location>
        <begin position="107"/>
        <end position="401"/>
    </location>
</feature>
<evidence type="ECO:0000259" key="7">
    <source>
        <dbReference type="Pfam" id="PF01593"/>
    </source>
</evidence>
<dbReference type="AlphaFoldDB" id="A0A7K3VT53"/>
<protein>
    <recommendedName>
        <fullName evidence="4">Tryptophan 2-monooxygenase</fullName>
        <ecNumber evidence="3">1.13.12.3</ecNumber>
    </recommendedName>
</protein>
<proteinExistence type="inferred from homology"/>
<dbReference type="InterPro" id="IPR002937">
    <property type="entry name" value="Amino_oxidase"/>
</dbReference>
<accession>A0A7K3VT53</accession>
<comment type="caution">
    <text evidence="8">The sequence shown here is derived from an EMBL/GenBank/DDBJ whole genome shotgun (WGS) entry which is preliminary data.</text>
</comment>
<evidence type="ECO:0000256" key="3">
    <source>
        <dbReference type="ARBA" id="ARBA00012535"/>
    </source>
</evidence>
<dbReference type="Gene3D" id="3.50.50.60">
    <property type="entry name" value="FAD/NAD(P)-binding domain"/>
    <property type="match status" value="1"/>
</dbReference>
<feature type="domain" description="Amine oxidase" evidence="7">
    <location>
        <begin position="13"/>
        <end position="78"/>
    </location>
</feature>
<dbReference type="InterPro" id="IPR050281">
    <property type="entry name" value="Flavin_monoamine_oxidase"/>
</dbReference>
<gene>
    <name evidence="8" type="ORF">GR257_36900</name>
</gene>
<dbReference type="GO" id="GO:0050361">
    <property type="term" value="F:tryptophan 2-monooxygenase activity"/>
    <property type="evidence" value="ECO:0007669"/>
    <property type="project" value="UniProtKB-EC"/>
</dbReference>
<evidence type="ECO:0000313" key="8">
    <source>
        <dbReference type="EMBL" id="NEK20343.1"/>
    </source>
</evidence>
<comment type="pathway">
    <text evidence="1">Plant hormone metabolism; auxin biosynthesis.</text>
</comment>
<evidence type="ECO:0000313" key="9">
    <source>
        <dbReference type="Proteomes" id="UP000471705"/>
    </source>
</evidence>
<evidence type="ECO:0000256" key="2">
    <source>
        <dbReference type="ARBA" id="ARBA00005833"/>
    </source>
</evidence>
<dbReference type="EC" id="1.13.12.3" evidence="3"/>
<evidence type="ECO:0000256" key="6">
    <source>
        <dbReference type="ARBA" id="ARBA00047321"/>
    </source>
</evidence>
<dbReference type="RefSeq" id="WP_164050643.1">
    <property type="nucleotide sequence ID" value="NZ_WUFV01000040.1"/>
</dbReference>
<name>A0A7K3VT53_RHILE</name>
<dbReference type="EMBL" id="WUFV01000040">
    <property type="protein sequence ID" value="NEK20343.1"/>
    <property type="molecule type" value="Genomic_DNA"/>
</dbReference>
<dbReference type="Proteomes" id="UP000471705">
    <property type="component" value="Unassembled WGS sequence"/>
</dbReference>
<sequence>MDFDVAIIGAGAAGISAARSLKSQGRKVVLIEAGSRIGGRAWTNEIYGLPLDMGCGWLHSAERNPLVDLARAEGLDLVEGRTAWQDQWRDLGFSPHDRKAALEAWWEMSERMEKAHPASDRASDVLDTDGKWNAYCQSLSGYLNGAPLERLSVEDFLAYDRVATQSNWRVREGYGTLLVRSMPAVPLYASCPARKVRLTQSGVRIETVRGAIEARGVIVTVSTSVLAKGLIEFDPEVDDHLHAAANLPLGLADKLFFDLHGAHGLETETHLLGNPANDKTGSYYIRPLGRPVLEGFFGGPGAIAIENAGILDAFTFALEELTALLGSKIRHHLKPIAASSWCHAEWIHGSYSHALPGRAGDRERLAKPVGDKLFFAGEATSRSDFSTAHGAWESGIRAAREFVQHNPQATVL</sequence>
<dbReference type="SUPFAM" id="SSF51905">
    <property type="entry name" value="FAD/NAD(P)-binding domain"/>
    <property type="match status" value="1"/>
</dbReference>
<evidence type="ECO:0000256" key="5">
    <source>
        <dbReference type="ARBA" id="ARBA00023070"/>
    </source>
</evidence>
<dbReference type="InterPro" id="IPR036188">
    <property type="entry name" value="FAD/NAD-bd_sf"/>
</dbReference>